<dbReference type="OrthoDB" id="6430362at2759"/>
<name>A0A8X6H7B9_TRICU</name>
<evidence type="ECO:0000313" key="2">
    <source>
        <dbReference type="Proteomes" id="UP000887116"/>
    </source>
</evidence>
<accession>A0A8X6H7B9</accession>
<keyword evidence="2" id="KW-1185">Reference proteome</keyword>
<organism evidence="1 2">
    <name type="scientific">Trichonephila clavata</name>
    <name type="common">Joro spider</name>
    <name type="synonym">Nephila clavata</name>
    <dbReference type="NCBI Taxonomy" id="2740835"/>
    <lineage>
        <taxon>Eukaryota</taxon>
        <taxon>Metazoa</taxon>
        <taxon>Ecdysozoa</taxon>
        <taxon>Arthropoda</taxon>
        <taxon>Chelicerata</taxon>
        <taxon>Arachnida</taxon>
        <taxon>Araneae</taxon>
        <taxon>Araneomorphae</taxon>
        <taxon>Entelegynae</taxon>
        <taxon>Araneoidea</taxon>
        <taxon>Nephilidae</taxon>
        <taxon>Trichonephila</taxon>
    </lineage>
</organism>
<dbReference type="EMBL" id="BMAO01014855">
    <property type="protein sequence ID" value="GFQ97573.1"/>
    <property type="molecule type" value="Genomic_DNA"/>
</dbReference>
<dbReference type="AlphaFoldDB" id="A0A8X6H7B9"/>
<dbReference type="PANTHER" id="PTHR47331:SF1">
    <property type="entry name" value="GAG-LIKE PROTEIN"/>
    <property type="match status" value="1"/>
</dbReference>
<reference evidence="1" key="1">
    <citation type="submission" date="2020-07" db="EMBL/GenBank/DDBJ databases">
        <title>Multicomponent nature underlies the extraordinary mechanical properties of spider dragline silk.</title>
        <authorList>
            <person name="Kono N."/>
            <person name="Nakamura H."/>
            <person name="Mori M."/>
            <person name="Yoshida Y."/>
            <person name="Ohtoshi R."/>
            <person name="Malay A.D."/>
            <person name="Moran D.A.P."/>
            <person name="Tomita M."/>
            <person name="Numata K."/>
            <person name="Arakawa K."/>
        </authorList>
    </citation>
    <scope>NUCLEOTIDE SEQUENCE</scope>
</reference>
<sequence length="269" mass="31234">MSFTDLVDQLDTYLRCLENLGVTKEKYACILYPLVEASIPEQILIAWERERNSISRNSAANTHDLDLLIQFLRSEVDIDDDTVSFFEKTVKFNQGRYEVNLQWAEGHPKLLDLQFQSEKRLNTMISKLISTGKFDSYDKILKEWEQLGIIEPVPINIKGVNLLQQKCRYLPHRAVFKESSLTTKIRPVFEASAKDENSNSINQGLATGPNYIEMIPSILNKFRKNRLRVREIKIYRHCRVVFGLSSTPFLLIATIYHHLEKERNDIAVK</sequence>
<dbReference type="PANTHER" id="PTHR47331">
    <property type="entry name" value="PHD-TYPE DOMAIN-CONTAINING PROTEIN"/>
    <property type="match status" value="1"/>
</dbReference>
<gene>
    <name evidence="1" type="primary">g.21606</name>
    <name evidence="1" type="ORF">TNCT_5051</name>
</gene>
<evidence type="ECO:0000313" key="1">
    <source>
        <dbReference type="EMBL" id="GFQ97573.1"/>
    </source>
</evidence>
<protein>
    <submittedName>
        <fullName evidence="1">CCHC-type domain-containing protein</fullName>
    </submittedName>
</protein>
<proteinExistence type="predicted"/>
<comment type="caution">
    <text evidence="1">The sequence shown here is derived from an EMBL/GenBank/DDBJ whole genome shotgun (WGS) entry which is preliminary data.</text>
</comment>
<dbReference type="Proteomes" id="UP000887116">
    <property type="component" value="Unassembled WGS sequence"/>
</dbReference>